<gene>
    <name evidence="2" type="ORF">Scep_014203</name>
</gene>
<dbReference type="EMBL" id="JBBNAG010000006">
    <property type="protein sequence ID" value="KAK9125357.1"/>
    <property type="molecule type" value="Genomic_DNA"/>
</dbReference>
<evidence type="ECO:0000313" key="2">
    <source>
        <dbReference type="EMBL" id="KAK9125357.1"/>
    </source>
</evidence>
<comment type="caution">
    <text evidence="2">The sequence shown here is derived from an EMBL/GenBank/DDBJ whole genome shotgun (WGS) entry which is preliminary data.</text>
</comment>
<keyword evidence="3" id="KW-1185">Reference proteome</keyword>
<name>A0AAP0J2V1_9MAGN</name>
<proteinExistence type="predicted"/>
<sequence>MSLTISLGTLGLTTIFPDSLETGGFRHRGLSSTTKGKKRYLVLNHRRIICKPRVLSLGLACKSILKASIFATNHGDGLGCGKQRRRQGAANNSDGLGKRRKGQRVRASEAPISQDDGDDESTEAPIADDDK</sequence>
<evidence type="ECO:0000313" key="3">
    <source>
        <dbReference type="Proteomes" id="UP001419268"/>
    </source>
</evidence>
<feature type="region of interest" description="Disordered" evidence="1">
    <location>
        <begin position="75"/>
        <end position="131"/>
    </location>
</feature>
<accession>A0AAP0J2V1</accession>
<dbReference type="AlphaFoldDB" id="A0AAP0J2V1"/>
<dbReference type="Proteomes" id="UP001419268">
    <property type="component" value="Unassembled WGS sequence"/>
</dbReference>
<organism evidence="2 3">
    <name type="scientific">Stephania cephalantha</name>
    <dbReference type="NCBI Taxonomy" id="152367"/>
    <lineage>
        <taxon>Eukaryota</taxon>
        <taxon>Viridiplantae</taxon>
        <taxon>Streptophyta</taxon>
        <taxon>Embryophyta</taxon>
        <taxon>Tracheophyta</taxon>
        <taxon>Spermatophyta</taxon>
        <taxon>Magnoliopsida</taxon>
        <taxon>Ranunculales</taxon>
        <taxon>Menispermaceae</taxon>
        <taxon>Menispermoideae</taxon>
        <taxon>Cissampelideae</taxon>
        <taxon>Stephania</taxon>
    </lineage>
</organism>
<protein>
    <submittedName>
        <fullName evidence="2">Uncharacterized protein</fullName>
    </submittedName>
</protein>
<evidence type="ECO:0000256" key="1">
    <source>
        <dbReference type="SAM" id="MobiDB-lite"/>
    </source>
</evidence>
<reference evidence="2 3" key="1">
    <citation type="submission" date="2024-01" db="EMBL/GenBank/DDBJ databases">
        <title>Genome assemblies of Stephania.</title>
        <authorList>
            <person name="Yang L."/>
        </authorList>
    </citation>
    <scope>NUCLEOTIDE SEQUENCE [LARGE SCALE GENOMIC DNA]</scope>
    <source>
        <strain evidence="2">JXDWG</strain>
        <tissue evidence="2">Leaf</tissue>
    </source>
</reference>
<feature type="compositionally biased region" description="Acidic residues" evidence="1">
    <location>
        <begin position="115"/>
        <end position="131"/>
    </location>
</feature>